<dbReference type="InterPro" id="IPR016024">
    <property type="entry name" value="ARM-type_fold"/>
</dbReference>
<dbReference type="GO" id="GO:0043161">
    <property type="term" value="P:proteasome-mediated ubiquitin-dependent protein catabolic process"/>
    <property type="evidence" value="ECO:0007669"/>
    <property type="project" value="TreeGrafter"/>
</dbReference>
<dbReference type="SUPFAM" id="SSF48371">
    <property type="entry name" value="ARM repeat"/>
    <property type="match status" value="1"/>
</dbReference>
<evidence type="ECO:0000313" key="6">
    <source>
        <dbReference type="EMBL" id="CAI9784235.1"/>
    </source>
</evidence>
<evidence type="ECO:0000256" key="1">
    <source>
        <dbReference type="ARBA" id="ARBA00000885"/>
    </source>
</evidence>
<feature type="domain" description="Histone H2A C-terminal" evidence="4">
    <location>
        <begin position="171"/>
        <end position="186"/>
    </location>
</feature>
<proteinExistence type="predicted"/>
<gene>
    <name evidence="6" type="ORF">FPE_LOCUS31665</name>
</gene>
<dbReference type="Pfam" id="PF25579">
    <property type="entry name" value="TPR_TRIP12_N"/>
    <property type="match status" value="1"/>
</dbReference>
<evidence type="ECO:0000313" key="7">
    <source>
        <dbReference type="Proteomes" id="UP000834106"/>
    </source>
</evidence>
<dbReference type="InterPro" id="IPR045322">
    <property type="entry name" value="HECTD1/TRIP12-like"/>
</dbReference>
<dbReference type="PANTHER" id="PTHR45670:SF10">
    <property type="entry name" value="E3 UBIQUITIN-PROTEIN LIGASE UPL4"/>
    <property type="match status" value="1"/>
</dbReference>
<evidence type="ECO:0000259" key="4">
    <source>
        <dbReference type="Pfam" id="PF16211"/>
    </source>
</evidence>
<dbReference type="EMBL" id="OU503055">
    <property type="protein sequence ID" value="CAI9784235.1"/>
    <property type="molecule type" value="Genomic_DNA"/>
</dbReference>
<dbReference type="PANTHER" id="PTHR45670">
    <property type="entry name" value="E3 UBIQUITIN-PROTEIN LIGASE TRIP12"/>
    <property type="match status" value="1"/>
</dbReference>
<dbReference type="Gene3D" id="1.25.10.10">
    <property type="entry name" value="Leucine-rich Repeat Variant"/>
    <property type="match status" value="1"/>
</dbReference>
<protein>
    <recommendedName>
        <fullName evidence="2">HECT-type E3 ubiquitin transferase</fullName>
        <ecNumber evidence="2">2.3.2.26</ecNumber>
    </recommendedName>
</protein>
<accession>A0AAD2A9T0</accession>
<dbReference type="GO" id="GO:0061630">
    <property type="term" value="F:ubiquitin protein ligase activity"/>
    <property type="evidence" value="ECO:0007669"/>
    <property type="project" value="UniProtKB-EC"/>
</dbReference>
<dbReference type="InterPro" id="IPR032454">
    <property type="entry name" value="Histone_H2A_C"/>
</dbReference>
<dbReference type="AlphaFoldDB" id="A0AAD2A9T0"/>
<evidence type="ECO:0000256" key="3">
    <source>
        <dbReference type="ARBA" id="ARBA00022679"/>
    </source>
</evidence>
<reference evidence="6" key="1">
    <citation type="submission" date="2023-05" db="EMBL/GenBank/DDBJ databases">
        <authorList>
            <person name="Huff M."/>
        </authorList>
    </citation>
    <scope>NUCLEOTIDE SEQUENCE</scope>
</reference>
<dbReference type="InterPro" id="IPR057948">
    <property type="entry name" value="TPR_TRIP12_N"/>
</dbReference>
<keyword evidence="3" id="KW-0808">Transferase</keyword>
<feature type="domain" description="E3 ubiquitin-protein ligase TRIP12-like TPR repeats" evidence="5">
    <location>
        <begin position="2"/>
        <end position="149"/>
    </location>
</feature>
<organism evidence="6 7">
    <name type="scientific">Fraxinus pennsylvanica</name>
    <dbReference type="NCBI Taxonomy" id="56036"/>
    <lineage>
        <taxon>Eukaryota</taxon>
        <taxon>Viridiplantae</taxon>
        <taxon>Streptophyta</taxon>
        <taxon>Embryophyta</taxon>
        <taxon>Tracheophyta</taxon>
        <taxon>Spermatophyta</taxon>
        <taxon>Magnoliopsida</taxon>
        <taxon>eudicotyledons</taxon>
        <taxon>Gunneridae</taxon>
        <taxon>Pentapetalae</taxon>
        <taxon>asterids</taxon>
        <taxon>lamiids</taxon>
        <taxon>Lamiales</taxon>
        <taxon>Oleaceae</taxon>
        <taxon>Oleeae</taxon>
        <taxon>Fraxinus</taxon>
    </lineage>
</organism>
<evidence type="ECO:0000259" key="5">
    <source>
        <dbReference type="Pfam" id="PF25579"/>
    </source>
</evidence>
<dbReference type="Pfam" id="PF16211">
    <property type="entry name" value="Histone_H2A_C"/>
    <property type="match status" value="1"/>
</dbReference>
<dbReference type="EC" id="2.3.2.26" evidence="2"/>
<sequence length="197" mass="21952">MFGSCDSDSSIRDYYRRQSWGDQSKFKNVLSRLSEEVEESGQLATLTELCELLSFATDSSLSSLMTDSFSPILVKLARQDSNPDIMLLTTRAMTYLCDVNPRSLGFLVRHDAVPVLCQKLMVIEYLDVVEQCLQALEKISREEPLACLQSGAVMAVLNYIDFFSTSMQTLLGKLLQGVTIAHGGVLLSNLVLKKRLL</sequence>
<dbReference type="InterPro" id="IPR011989">
    <property type="entry name" value="ARM-like"/>
</dbReference>
<dbReference type="GO" id="GO:0000209">
    <property type="term" value="P:protein polyubiquitination"/>
    <property type="evidence" value="ECO:0007669"/>
    <property type="project" value="TreeGrafter"/>
</dbReference>
<keyword evidence="7" id="KW-1185">Reference proteome</keyword>
<evidence type="ECO:0000256" key="2">
    <source>
        <dbReference type="ARBA" id="ARBA00012485"/>
    </source>
</evidence>
<name>A0AAD2A9T0_9LAMI</name>
<dbReference type="Proteomes" id="UP000834106">
    <property type="component" value="Chromosome 20"/>
</dbReference>
<comment type="catalytic activity">
    <reaction evidence="1">
        <text>S-ubiquitinyl-[E2 ubiquitin-conjugating enzyme]-L-cysteine + [acceptor protein]-L-lysine = [E2 ubiquitin-conjugating enzyme]-L-cysteine + N(6)-ubiquitinyl-[acceptor protein]-L-lysine.</text>
        <dbReference type="EC" id="2.3.2.26"/>
    </reaction>
</comment>